<dbReference type="PROSITE" id="PS00211">
    <property type="entry name" value="ABC_TRANSPORTER_1"/>
    <property type="match status" value="1"/>
</dbReference>
<evidence type="ECO:0000313" key="6">
    <source>
        <dbReference type="EMBL" id="MEX4007244.1"/>
    </source>
</evidence>
<sequence>MKMETEADIRLAGVGKTFGSGANAVRAIGDATLDMQRGDFISLLGPSGCGKTTLLRIIAGLERPTEGEILVRGRAVWEDGRRSSEATRPVSMMFQEARLFPWFTVAENVALPLRLQGVAKAEREARAHALCETVGLKGFEAMRPSALSGGMRQRASLARALITKPQVLLLDEPFGALDAMTRDTLNMELMSVCAEARVTTILVTHSITEAAFLSDRVVVLAARPARITEVIEMPFERPRTLDLQRTTAFQDMLVRLRSSLTGGH</sequence>
<dbReference type="Gene3D" id="3.40.50.300">
    <property type="entry name" value="P-loop containing nucleotide triphosphate hydrolases"/>
    <property type="match status" value="1"/>
</dbReference>
<comment type="caution">
    <text evidence="6">The sequence shown here is derived from an EMBL/GenBank/DDBJ whole genome shotgun (WGS) entry which is preliminary data.</text>
</comment>
<dbReference type="Pfam" id="PF00005">
    <property type="entry name" value="ABC_tran"/>
    <property type="match status" value="1"/>
</dbReference>
<dbReference type="SMART" id="SM00382">
    <property type="entry name" value="AAA"/>
    <property type="match status" value="1"/>
</dbReference>
<dbReference type="InterPro" id="IPR003439">
    <property type="entry name" value="ABC_transporter-like_ATP-bd"/>
</dbReference>
<dbReference type="InterPro" id="IPR003593">
    <property type="entry name" value="AAA+_ATPase"/>
</dbReference>
<proteinExistence type="inferred from homology"/>
<keyword evidence="2" id="KW-0813">Transport</keyword>
<evidence type="ECO:0000256" key="3">
    <source>
        <dbReference type="ARBA" id="ARBA00022741"/>
    </source>
</evidence>
<comment type="similarity">
    <text evidence="1">Belongs to the ABC transporter superfamily.</text>
</comment>
<evidence type="ECO:0000256" key="2">
    <source>
        <dbReference type="ARBA" id="ARBA00022448"/>
    </source>
</evidence>
<protein>
    <submittedName>
        <fullName evidence="6">ABC transporter ATP-binding protein</fullName>
    </submittedName>
</protein>
<dbReference type="PANTHER" id="PTHR42788:SF13">
    <property type="entry name" value="ALIPHATIC SULFONATES IMPORT ATP-BINDING PROTEIN SSUB"/>
    <property type="match status" value="1"/>
</dbReference>
<keyword evidence="4 6" id="KW-0067">ATP-binding</keyword>
<keyword evidence="3" id="KW-0547">Nucleotide-binding</keyword>
<reference evidence="6 7" key="1">
    <citation type="submission" date="2024-01" db="EMBL/GenBank/DDBJ databases">
        <title>New evidence supports the origin of RcGTA from prophage.</title>
        <authorList>
            <person name="Xu Y."/>
            <person name="Liu B."/>
            <person name="Chen F."/>
        </authorList>
    </citation>
    <scope>NUCLEOTIDE SEQUENCE [LARGE SCALE GENOMIC DNA]</scope>
    <source>
        <strain evidence="6 7">CBW1107-2</strain>
    </source>
</reference>
<dbReference type="PANTHER" id="PTHR42788">
    <property type="entry name" value="TAURINE IMPORT ATP-BINDING PROTEIN-RELATED"/>
    <property type="match status" value="1"/>
</dbReference>
<dbReference type="SUPFAM" id="SSF52540">
    <property type="entry name" value="P-loop containing nucleoside triphosphate hydrolases"/>
    <property type="match status" value="1"/>
</dbReference>
<dbReference type="EMBL" id="JAZHFV010000002">
    <property type="protein sequence ID" value="MEX4007244.1"/>
    <property type="molecule type" value="Genomic_DNA"/>
</dbReference>
<accession>A0ABV3WT11</accession>
<dbReference type="PROSITE" id="PS50893">
    <property type="entry name" value="ABC_TRANSPORTER_2"/>
    <property type="match status" value="1"/>
</dbReference>
<dbReference type="InterPro" id="IPR050166">
    <property type="entry name" value="ABC_transporter_ATP-bind"/>
</dbReference>
<name>A0ABV3WT11_9HYPH</name>
<evidence type="ECO:0000256" key="1">
    <source>
        <dbReference type="ARBA" id="ARBA00005417"/>
    </source>
</evidence>
<dbReference type="CDD" id="cd03293">
    <property type="entry name" value="ABC_NrtD_SsuB_transporters"/>
    <property type="match status" value="1"/>
</dbReference>
<dbReference type="InterPro" id="IPR027417">
    <property type="entry name" value="P-loop_NTPase"/>
</dbReference>
<dbReference type="GO" id="GO:0005524">
    <property type="term" value="F:ATP binding"/>
    <property type="evidence" value="ECO:0007669"/>
    <property type="project" value="UniProtKB-KW"/>
</dbReference>
<feature type="domain" description="ABC transporter" evidence="5">
    <location>
        <begin position="9"/>
        <end position="247"/>
    </location>
</feature>
<evidence type="ECO:0000256" key="4">
    <source>
        <dbReference type="ARBA" id="ARBA00022840"/>
    </source>
</evidence>
<evidence type="ECO:0000259" key="5">
    <source>
        <dbReference type="PROSITE" id="PS50893"/>
    </source>
</evidence>
<dbReference type="RefSeq" id="WP_368802440.1">
    <property type="nucleotide sequence ID" value="NZ_JAZHFV010000002.1"/>
</dbReference>
<dbReference type="Proteomes" id="UP001559025">
    <property type="component" value="Unassembled WGS sequence"/>
</dbReference>
<dbReference type="InterPro" id="IPR017871">
    <property type="entry name" value="ABC_transporter-like_CS"/>
</dbReference>
<gene>
    <name evidence="6" type="ORF">V1479_08005</name>
</gene>
<keyword evidence="7" id="KW-1185">Reference proteome</keyword>
<organism evidence="6 7">
    <name type="scientific">Neoaquamicrobium sediminum</name>
    <dbReference type="NCBI Taxonomy" id="1849104"/>
    <lineage>
        <taxon>Bacteria</taxon>
        <taxon>Pseudomonadati</taxon>
        <taxon>Pseudomonadota</taxon>
        <taxon>Alphaproteobacteria</taxon>
        <taxon>Hyphomicrobiales</taxon>
        <taxon>Phyllobacteriaceae</taxon>
        <taxon>Neoaquamicrobium</taxon>
    </lineage>
</organism>
<evidence type="ECO:0000313" key="7">
    <source>
        <dbReference type="Proteomes" id="UP001559025"/>
    </source>
</evidence>